<dbReference type="EMBL" id="BDQX01000163">
    <property type="protein sequence ID" value="GBG08275.1"/>
    <property type="molecule type" value="Genomic_DNA"/>
</dbReference>
<dbReference type="Pfam" id="PF06969">
    <property type="entry name" value="HemN_C"/>
    <property type="match status" value="1"/>
</dbReference>
<dbReference type="InterPro" id="IPR010723">
    <property type="entry name" value="HemN_C"/>
</dbReference>
<dbReference type="GO" id="GO:0046872">
    <property type="term" value="F:metal ion binding"/>
    <property type="evidence" value="ECO:0007669"/>
    <property type="project" value="UniProtKB-KW"/>
</dbReference>
<proteinExistence type="predicted"/>
<dbReference type="InterPro" id="IPR013785">
    <property type="entry name" value="Aldolase_TIM"/>
</dbReference>
<dbReference type="InterPro" id="IPR006638">
    <property type="entry name" value="Elp3/MiaA/NifB-like_rSAM"/>
</dbReference>
<dbReference type="RefSeq" id="WP_108993254.1">
    <property type="nucleotide sequence ID" value="NZ_BDQX01000163.1"/>
</dbReference>
<dbReference type="GO" id="GO:0005737">
    <property type="term" value="C:cytoplasm"/>
    <property type="evidence" value="ECO:0007669"/>
    <property type="project" value="TreeGrafter"/>
</dbReference>
<dbReference type="GO" id="GO:0051539">
    <property type="term" value="F:4 iron, 4 sulfur cluster binding"/>
    <property type="evidence" value="ECO:0007669"/>
    <property type="project" value="TreeGrafter"/>
</dbReference>
<dbReference type="SMART" id="SM00729">
    <property type="entry name" value="Elp3"/>
    <property type="match status" value="1"/>
</dbReference>
<dbReference type="SUPFAM" id="SSF102114">
    <property type="entry name" value="Radical SAM enzymes"/>
    <property type="match status" value="1"/>
</dbReference>
<dbReference type="GO" id="GO:0003824">
    <property type="term" value="F:catalytic activity"/>
    <property type="evidence" value="ECO:0007669"/>
    <property type="project" value="InterPro"/>
</dbReference>
<dbReference type="SFLD" id="SFLDS00029">
    <property type="entry name" value="Radical_SAM"/>
    <property type="match status" value="1"/>
</dbReference>
<sequence>MSGSIQRASADRQTLGRPCSDSEVDQWAERIKANPYRSYLYSYPHKMAYRELSPALSLEELWRQEPAESYFLYMHIPFCGARCGFCNLFTLPDKRDDVHIRYVDALERQARQWSSIITGKPYARFAIGGGTPTLLSAELLSRLFYIAYDVMGVDKNSVSISVEASPETITPEKLDVLKAAGVDRVSMGIQSFVDAEASAIYRPQPPQVVHQALAMLTSYDFPILNLDLIYGLPGQTVESWLYSLEEALQYDPEEIFLYPLYTRDHTIVKPERIEREPDIRLACYTAARDMLSKRGYVQSSMRRFAKTSAASTVGGDKKLLDYSCQEEGMVGLGCGARSYTRDVHYASRYGVSRKATESIIADYVAAERYDTADYGIVLSKEEQRRRFVLKAILHSEGLRPADYASRFGTDLWSDLPELSLLPRSGLASLEDGLLRMTPEGFSYSDSIGDWLISGEIRERMERFVVL</sequence>
<dbReference type="InterPro" id="IPR007197">
    <property type="entry name" value="rSAM"/>
</dbReference>
<dbReference type="PROSITE" id="PS51918">
    <property type="entry name" value="RADICAL_SAM"/>
    <property type="match status" value="1"/>
</dbReference>
<evidence type="ECO:0000256" key="3">
    <source>
        <dbReference type="ARBA" id="ARBA00022723"/>
    </source>
</evidence>
<evidence type="ECO:0000256" key="4">
    <source>
        <dbReference type="ARBA" id="ARBA00023004"/>
    </source>
</evidence>
<dbReference type="SFLD" id="SFLDG01065">
    <property type="entry name" value="anaerobic_coproporphyrinogen-I"/>
    <property type="match status" value="1"/>
</dbReference>
<feature type="domain" description="Radical SAM core" evidence="6">
    <location>
        <begin position="64"/>
        <end position="302"/>
    </location>
</feature>
<evidence type="ECO:0000313" key="8">
    <source>
        <dbReference type="Proteomes" id="UP000245202"/>
    </source>
</evidence>
<dbReference type="InterPro" id="IPR034505">
    <property type="entry name" value="Coproporphyrinogen-III_oxidase"/>
</dbReference>
<organism evidence="7 8">
    <name type="scientific">Paenibacillus agaridevorans</name>
    <dbReference type="NCBI Taxonomy" id="171404"/>
    <lineage>
        <taxon>Bacteria</taxon>
        <taxon>Bacillati</taxon>
        <taxon>Bacillota</taxon>
        <taxon>Bacilli</taxon>
        <taxon>Bacillales</taxon>
        <taxon>Paenibacillaceae</taxon>
        <taxon>Paenibacillus</taxon>
    </lineage>
</organism>
<evidence type="ECO:0000256" key="1">
    <source>
        <dbReference type="ARBA" id="ARBA00017228"/>
    </source>
</evidence>
<evidence type="ECO:0000256" key="5">
    <source>
        <dbReference type="ARBA" id="ARBA00023014"/>
    </source>
</evidence>
<reference evidence="7 8" key="1">
    <citation type="submission" date="2017-08" db="EMBL/GenBank/DDBJ databases">
        <title>Substantial Increase in Enzyme Production by Combined Drug-Resistance Mutations in Paenibacillus agaridevorans.</title>
        <authorList>
            <person name="Tanaka Y."/>
            <person name="Funane K."/>
            <person name="Hosaka T."/>
            <person name="Shiwa Y."/>
            <person name="Fujita N."/>
            <person name="Miyazaki T."/>
            <person name="Yoshikawa H."/>
            <person name="Murakami K."/>
            <person name="Kasahara K."/>
            <person name="Inaoka T."/>
            <person name="Hiraga Y."/>
            <person name="Ochi K."/>
        </authorList>
    </citation>
    <scope>NUCLEOTIDE SEQUENCE [LARGE SCALE GENOMIC DNA]</scope>
    <source>
        <strain evidence="7 8">T-3040</strain>
    </source>
</reference>
<dbReference type="InterPro" id="IPR058240">
    <property type="entry name" value="rSAM_sf"/>
</dbReference>
<keyword evidence="4" id="KW-0408">Iron</keyword>
<protein>
    <recommendedName>
        <fullName evidence="1">Heme chaperone HemW</fullName>
    </recommendedName>
</protein>
<dbReference type="Gene3D" id="3.20.20.70">
    <property type="entry name" value="Aldolase class I"/>
    <property type="match status" value="1"/>
</dbReference>
<dbReference type="PANTHER" id="PTHR13932">
    <property type="entry name" value="COPROPORPHYRINIGEN III OXIDASE"/>
    <property type="match status" value="1"/>
</dbReference>
<evidence type="ECO:0000313" key="7">
    <source>
        <dbReference type="EMBL" id="GBG08275.1"/>
    </source>
</evidence>
<dbReference type="CDD" id="cd01335">
    <property type="entry name" value="Radical_SAM"/>
    <property type="match status" value="1"/>
</dbReference>
<comment type="caution">
    <text evidence="7">The sequence shown here is derived from an EMBL/GenBank/DDBJ whole genome shotgun (WGS) entry which is preliminary data.</text>
</comment>
<dbReference type="PANTHER" id="PTHR13932:SF5">
    <property type="entry name" value="RADICAL S-ADENOSYL METHIONINE DOMAIN-CONTAINING PROTEIN 1, MITOCHONDRIAL"/>
    <property type="match status" value="1"/>
</dbReference>
<dbReference type="NCBIfam" id="NF006067">
    <property type="entry name" value="PRK08208.1"/>
    <property type="match status" value="1"/>
</dbReference>
<keyword evidence="5" id="KW-0411">Iron-sulfur</keyword>
<gene>
    <name evidence="7" type="ORF">PAT3040_02848</name>
</gene>
<evidence type="ECO:0000259" key="6">
    <source>
        <dbReference type="PROSITE" id="PS51918"/>
    </source>
</evidence>
<dbReference type="Proteomes" id="UP000245202">
    <property type="component" value="Unassembled WGS sequence"/>
</dbReference>
<dbReference type="AlphaFoldDB" id="A0A2R5EQ90"/>
<dbReference type="GO" id="GO:0006779">
    <property type="term" value="P:porphyrin-containing compound biosynthetic process"/>
    <property type="evidence" value="ECO:0007669"/>
    <property type="project" value="TreeGrafter"/>
</dbReference>
<name>A0A2R5EQ90_9BACL</name>
<keyword evidence="8" id="KW-1185">Reference proteome</keyword>
<dbReference type="Pfam" id="PF04055">
    <property type="entry name" value="Radical_SAM"/>
    <property type="match status" value="1"/>
</dbReference>
<keyword evidence="2" id="KW-0949">S-adenosyl-L-methionine</keyword>
<evidence type="ECO:0000256" key="2">
    <source>
        <dbReference type="ARBA" id="ARBA00022691"/>
    </source>
</evidence>
<keyword evidence="3" id="KW-0479">Metal-binding</keyword>
<accession>A0A2R5EQ90</accession>